<organism evidence="2 3">
    <name type="scientific">Cupriavidus laharis</name>
    <dbReference type="NCBI Taxonomy" id="151654"/>
    <lineage>
        <taxon>Bacteria</taxon>
        <taxon>Pseudomonadati</taxon>
        <taxon>Pseudomonadota</taxon>
        <taxon>Betaproteobacteria</taxon>
        <taxon>Burkholderiales</taxon>
        <taxon>Burkholderiaceae</taxon>
        <taxon>Cupriavidus</taxon>
    </lineage>
</organism>
<gene>
    <name evidence="2" type="ORF">LMG23992_04884</name>
</gene>
<name>A0ABM8XRU2_9BURK</name>
<dbReference type="Proteomes" id="UP000727654">
    <property type="component" value="Unassembled WGS sequence"/>
</dbReference>
<evidence type="ECO:0008006" key="4">
    <source>
        <dbReference type="Google" id="ProtNLM"/>
    </source>
</evidence>
<feature type="transmembrane region" description="Helical" evidence="1">
    <location>
        <begin position="6"/>
        <end position="26"/>
    </location>
</feature>
<feature type="transmembrane region" description="Helical" evidence="1">
    <location>
        <begin position="74"/>
        <end position="96"/>
    </location>
</feature>
<accession>A0ABM8XRU2</accession>
<evidence type="ECO:0000313" key="3">
    <source>
        <dbReference type="Proteomes" id="UP000727654"/>
    </source>
</evidence>
<keyword evidence="3" id="KW-1185">Reference proteome</keyword>
<evidence type="ECO:0000256" key="1">
    <source>
        <dbReference type="SAM" id="Phobius"/>
    </source>
</evidence>
<keyword evidence="1" id="KW-1133">Transmembrane helix</keyword>
<keyword evidence="1" id="KW-0472">Membrane</keyword>
<feature type="transmembrane region" description="Helical" evidence="1">
    <location>
        <begin position="33"/>
        <end position="54"/>
    </location>
</feature>
<proteinExistence type="predicted"/>
<sequence>MNGIINAISAFAAWLLSLFVKVFVAIWDLFTDLLINALDLFLQALAQLIVAIPAPAFLTSYKLQSLFSGFTSDILYFVGVFRITEGIALLGLAFAFRMSRKVLTLFQW</sequence>
<dbReference type="RefSeq" id="WP_224082337.1">
    <property type="nucleotide sequence ID" value="NZ_CAJZAI010000018.1"/>
</dbReference>
<protein>
    <recommendedName>
        <fullName evidence="4">DUF2523 domain-containing protein</fullName>
    </recommendedName>
</protein>
<comment type="caution">
    <text evidence="2">The sequence shown here is derived from an EMBL/GenBank/DDBJ whole genome shotgun (WGS) entry which is preliminary data.</text>
</comment>
<keyword evidence="1" id="KW-0812">Transmembrane</keyword>
<reference evidence="2 3" key="1">
    <citation type="submission" date="2021-08" db="EMBL/GenBank/DDBJ databases">
        <authorList>
            <person name="Peeters C."/>
        </authorList>
    </citation>
    <scope>NUCLEOTIDE SEQUENCE [LARGE SCALE GENOMIC DNA]</scope>
    <source>
        <strain evidence="2 3">LMG 23992</strain>
    </source>
</reference>
<evidence type="ECO:0000313" key="2">
    <source>
        <dbReference type="EMBL" id="CAG9183018.1"/>
    </source>
</evidence>
<dbReference type="EMBL" id="CAJZAI010000018">
    <property type="protein sequence ID" value="CAG9183018.1"/>
    <property type="molecule type" value="Genomic_DNA"/>
</dbReference>